<protein>
    <submittedName>
        <fullName evidence="1">SWIM/SEC-C metal-binding protein</fullName>
    </submittedName>
</protein>
<keyword evidence="2" id="KW-1185">Reference proteome</keyword>
<name>A0A7X0NHH5_9GAMM</name>
<sequence>MSKFFYRGTPDVMGKYGKQGYQPKNSVKLGTKANPLSLTVNSEERKLALEHTLSEHQLIGNIELNTDAQENISELEFALNKPTTQRFDETPERNDPCTCGSGKKYKKCCG</sequence>
<dbReference type="EMBL" id="JACHHU010000013">
    <property type="protein sequence ID" value="MBB6543411.1"/>
    <property type="molecule type" value="Genomic_DNA"/>
</dbReference>
<dbReference type="SUPFAM" id="SSF103642">
    <property type="entry name" value="Sec-C motif"/>
    <property type="match status" value="1"/>
</dbReference>
<dbReference type="Gene3D" id="3.10.450.50">
    <property type="match status" value="1"/>
</dbReference>
<reference evidence="1 2" key="1">
    <citation type="submission" date="2020-08" db="EMBL/GenBank/DDBJ databases">
        <title>Genomic Encyclopedia of Type Strains, Phase IV (KMG-IV): sequencing the most valuable type-strain genomes for metagenomic binning, comparative biology and taxonomic classification.</title>
        <authorList>
            <person name="Goeker M."/>
        </authorList>
    </citation>
    <scope>NUCLEOTIDE SEQUENCE [LARGE SCALE GENOMIC DNA]</scope>
    <source>
        <strain evidence="1 2">DSM 26287</strain>
    </source>
</reference>
<dbReference type="AlphaFoldDB" id="A0A7X0NHH5"/>
<dbReference type="Proteomes" id="UP000537141">
    <property type="component" value="Unassembled WGS sequence"/>
</dbReference>
<proteinExistence type="predicted"/>
<evidence type="ECO:0000313" key="1">
    <source>
        <dbReference type="EMBL" id="MBB6543411.1"/>
    </source>
</evidence>
<accession>A0A7X0NHH5</accession>
<dbReference type="RefSeq" id="WP_184424194.1">
    <property type="nucleotide sequence ID" value="NZ_AP027362.1"/>
</dbReference>
<dbReference type="InterPro" id="IPR004027">
    <property type="entry name" value="SEC_C_motif"/>
</dbReference>
<dbReference type="InterPro" id="IPR026368">
    <property type="entry name" value="SWIM_PBPRA1643"/>
</dbReference>
<evidence type="ECO:0000313" key="2">
    <source>
        <dbReference type="Proteomes" id="UP000537141"/>
    </source>
</evidence>
<dbReference type="NCBIfam" id="TIGR04102">
    <property type="entry name" value="SWIM_PBPRA1643"/>
    <property type="match status" value="1"/>
</dbReference>
<comment type="caution">
    <text evidence="1">The sequence shown here is derived from an EMBL/GenBank/DDBJ whole genome shotgun (WGS) entry which is preliminary data.</text>
</comment>
<organism evidence="1 2">
    <name type="scientific">Thalassotalea piscium</name>
    <dbReference type="NCBI Taxonomy" id="1230533"/>
    <lineage>
        <taxon>Bacteria</taxon>
        <taxon>Pseudomonadati</taxon>
        <taxon>Pseudomonadota</taxon>
        <taxon>Gammaproteobacteria</taxon>
        <taxon>Alteromonadales</taxon>
        <taxon>Colwelliaceae</taxon>
        <taxon>Thalassotalea</taxon>
    </lineage>
</organism>
<dbReference type="Pfam" id="PF02810">
    <property type="entry name" value="SEC-C"/>
    <property type="match status" value="1"/>
</dbReference>
<gene>
    <name evidence="1" type="ORF">HNQ55_001926</name>
</gene>